<protein>
    <submittedName>
        <fullName evidence="1">CLAVATA3/ESR (CLE)-related protein 16</fullName>
    </submittedName>
</protein>
<proteinExistence type="predicted"/>
<evidence type="ECO:0000313" key="1">
    <source>
        <dbReference type="EMBL" id="KAJ4709745.1"/>
    </source>
</evidence>
<reference evidence="1 2" key="1">
    <citation type="journal article" date="2023" name="Science">
        <title>Complex scaffold remodeling in plant triterpene biosynthesis.</title>
        <authorList>
            <person name="De La Pena R."/>
            <person name="Hodgson H."/>
            <person name="Liu J.C."/>
            <person name="Stephenson M.J."/>
            <person name="Martin A.C."/>
            <person name="Owen C."/>
            <person name="Harkess A."/>
            <person name="Leebens-Mack J."/>
            <person name="Jimenez L.E."/>
            <person name="Osbourn A."/>
            <person name="Sattely E.S."/>
        </authorList>
    </citation>
    <scope>NUCLEOTIDE SEQUENCE [LARGE SCALE GENOMIC DNA]</scope>
    <source>
        <strain evidence="2">cv. JPN11</strain>
        <tissue evidence="1">Leaf</tissue>
    </source>
</reference>
<evidence type="ECO:0000313" key="2">
    <source>
        <dbReference type="Proteomes" id="UP001164539"/>
    </source>
</evidence>
<name>A0ACC1XEC5_MELAZ</name>
<dbReference type="Proteomes" id="UP001164539">
    <property type="component" value="Chromosome 9"/>
</dbReference>
<accession>A0ACC1XEC5</accession>
<dbReference type="EMBL" id="CM051402">
    <property type="protein sequence ID" value="KAJ4709745.1"/>
    <property type="molecule type" value="Genomic_DNA"/>
</dbReference>
<gene>
    <name evidence="1" type="ORF">OWV82_016015</name>
</gene>
<comment type="caution">
    <text evidence="1">The sequence shown here is derived from an EMBL/GenBank/DDBJ whole genome shotgun (WGS) entry which is preliminary data.</text>
</comment>
<keyword evidence="2" id="KW-1185">Reference proteome</keyword>
<organism evidence="1 2">
    <name type="scientific">Melia azedarach</name>
    <name type="common">Chinaberry tree</name>
    <dbReference type="NCBI Taxonomy" id="155640"/>
    <lineage>
        <taxon>Eukaryota</taxon>
        <taxon>Viridiplantae</taxon>
        <taxon>Streptophyta</taxon>
        <taxon>Embryophyta</taxon>
        <taxon>Tracheophyta</taxon>
        <taxon>Spermatophyta</taxon>
        <taxon>Magnoliopsida</taxon>
        <taxon>eudicotyledons</taxon>
        <taxon>Gunneridae</taxon>
        <taxon>Pentapetalae</taxon>
        <taxon>rosids</taxon>
        <taxon>malvids</taxon>
        <taxon>Sapindales</taxon>
        <taxon>Meliaceae</taxon>
        <taxon>Melia</taxon>
    </lineage>
</organism>
<sequence>MTVPREVVGITRWRRRFVLAKAAIFFFWVILLFSQLGLVFAHHEETGGYNSFSARRTRFFNADQSTFHAPPSSSQLVDTEAETPGSNSIYEDDKRIIHTGPNPLHN</sequence>